<dbReference type="RefSeq" id="YP_009287523.1">
    <property type="nucleotide sequence ID" value="NC_031074.1"/>
</dbReference>
<dbReference type="OrthoDB" id="41226at10239"/>
<sequence length="121" mass="13507">MLYRVTSVNVTDWTEEVEADSVEDAMFQIEGGGYLCHQCAHERNDGEWEPEIVSDVNGNVLFDKAAEDQAELRNALEVIRGVREYAEKLASAKTWDGREAVVERALGRSILEKLEHPGGGE</sequence>
<dbReference type="KEGG" id="vg:29080318"/>
<evidence type="ECO:0000313" key="1">
    <source>
        <dbReference type="EMBL" id="AOE43744.1"/>
    </source>
</evidence>
<dbReference type="Proteomes" id="UP000202170">
    <property type="component" value="Segment"/>
</dbReference>
<accession>A0A1B3AYC3</accession>
<protein>
    <submittedName>
        <fullName evidence="1">Uncharacterized protein</fullName>
    </submittedName>
</protein>
<dbReference type="EMBL" id="KX557272">
    <property type="protein sequence ID" value="AOE43744.1"/>
    <property type="molecule type" value="Genomic_DNA"/>
</dbReference>
<dbReference type="GeneID" id="29080318"/>
<proteinExistence type="predicted"/>
<name>A0A1B3AYC3_9CAUD</name>
<gene>
    <name evidence="1" type="primary">54</name>
    <name evidence="1" type="ORF">SEA_BANTAM_54</name>
</gene>
<evidence type="ECO:0000313" key="2">
    <source>
        <dbReference type="Proteomes" id="UP000202170"/>
    </source>
</evidence>
<keyword evidence="2" id="KW-1185">Reference proteome</keyword>
<organism evidence="1 2">
    <name type="scientific">Gordonia phage Bantam</name>
    <dbReference type="NCBI Taxonomy" id="1887641"/>
    <lineage>
        <taxon>Viruses</taxon>
        <taxon>Duplodnaviria</taxon>
        <taxon>Heunggongvirae</taxon>
        <taxon>Uroviricota</taxon>
        <taxon>Caudoviricetes</taxon>
        <taxon>Bantamvirus</taxon>
        <taxon>Bantamvirus bantam</taxon>
    </lineage>
</organism>
<reference evidence="2" key="1">
    <citation type="submission" date="2016-07" db="EMBL/GenBank/DDBJ databases">
        <authorList>
            <person name="Florea S."/>
            <person name="Webb J.S."/>
            <person name="Jaromczyk J."/>
            <person name="Schardl C.L."/>
        </authorList>
    </citation>
    <scope>NUCLEOTIDE SEQUENCE [LARGE SCALE GENOMIC DNA]</scope>
</reference>